<evidence type="ECO:0000313" key="2">
    <source>
        <dbReference type="EMBL" id="GFS10327.1"/>
    </source>
</evidence>
<feature type="region of interest" description="Disordered" evidence="1">
    <location>
        <begin position="685"/>
        <end position="707"/>
    </location>
</feature>
<feature type="compositionally biased region" description="Basic and acidic residues" evidence="1">
    <location>
        <begin position="686"/>
        <end position="707"/>
    </location>
</feature>
<gene>
    <name evidence="2" type="ORF">ElyMa_001320600</name>
</gene>
<evidence type="ECO:0000313" key="3">
    <source>
        <dbReference type="Proteomes" id="UP000762676"/>
    </source>
</evidence>
<reference evidence="2 3" key="1">
    <citation type="journal article" date="2021" name="Elife">
        <title>Chloroplast acquisition without the gene transfer in kleptoplastic sea slugs, Plakobranchus ocellatus.</title>
        <authorList>
            <person name="Maeda T."/>
            <person name="Takahashi S."/>
            <person name="Yoshida T."/>
            <person name="Shimamura S."/>
            <person name="Takaki Y."/>
            <person name="Nagai Y."/>
            <person name="Toyoda A."/>
            <person name="Suzuki Y."/>
            <person name="Arimoto A."/>
            <person name="Ishii H."/>
            <person name="Satoh N."/>
            <person name="Nishiyama T."/>
            <person name="Hasebe M."/>
            <person name="Maruyama T."/>
            <person name="Minagawa J."/>
            <person name="Obokata J."/>
            <person name="Shigenobu S."/>
        </authorList>
    </citation>
    <scope>NUCLEOTIDE SEQUENCE [LARGE SCALE GENOMIC DNA]</scope>
</reference>
<comment type="caution">
    <text evidence="2">The sequence shown here is derived from an EMBL/GenBank/DDBJ whole genome shotgun (WGS) entry which is preliminary data.</text>
</comment>
<feature type="compositionally biased region" description="Basic and acidic residues" evidence="1">
    <location>
        <begin position="470"/>
        <end position="479"/>
    </location>
</feature>
<feature type="compositionally biased region" description="Polar residues" evidence="1">
    <location>
        <begin position="1006"/>
        <end position="1021"/>
    </location>
</feature>
<organism evidence="2 3">
    <name type="scientific">Elysia marginata</name>
    <dbReference type="NCBI Taxonomy" id="1093978"/>
    <lineage>
        <taxon>Eukaryota</taxon>
        <taxon>Metazoa</taxon>
        <taxon>Spiralia</taxon>
        <taxon>Lophotrochozoa</taxon>
        <taxon>Mollusca</taxon>
        <taxon>Gastropoda</taxon>
        <taxon>Heterobranchia</taxon>
        <taxon>Euthyneura</taxon>
        <taxon>Panpulmonata</taxon>
        <taxon>Sacoglossa</taxon>
        <taxon>Placobranchoidea</taxon>
        <taxon>Plakobranchidae</taxon>
        <taxon>Elysia</taxon>
    </lineage>
</organism>
<feature type="region of interest" description="Disordered" evidence="1">
    <location>
        <begin position="461"/>
        <end position="480"/>
    </location>
</feature>
<feature type="region of interest" description="Disordered" evidence="1">
    <location>
        <begin position="262"/>
        <end position="286"/>
    </location>
</feature>
<evidence type="ECO:0000256" key="1">
    <source>
        <dbReference type="SAM" id="MobiDB-lite"/>
    </source>
</evidence>
<dbReference type="EMBL" id="BMAT01002615">
    <property type="protein sequence ID" value="GFS10327.1"/>
    <property type="molecule type" value="Genomic_DNA"/>
</dbReference>
<feature type="region of interest" description="Disordered" evidence="1">
    <location>
        <begin position="824"/>
        <end position="858"/>
    </location>
</feature>
<dbReference type="Proteomes" id="UP000762676">
    <property type="component" value="Unassembled WGS sequence"/>
</dbReference>
<protein>
    <submittedName>
        <fullName evidence="2">Uncharacterized protein</fullName>
    </submittedName>
</protein>
<feature type="compositionally biased region" description="Low complexity" evidence="1">
    <location>
        <begin position="838"/>
        <end position="850"/>
    </location>
</feature>
<feature type="compositionally biased region" description="Polar residues" evidence="1">
    <location>
        <begin position="1050"/>
        <end position="1059"/>
    </location>
</feature>
<feature type="compositionally biased region" description="Basic residues" evidence="1">
    <location>
        <begin position="1028"/>
        <end position="1041"/>
    </location>
</feature>
<accession>A0AAV4IM12</accession>
<keyword evidence="3" id="KW-1185">Reference proteome</keyword>
<feature type="region of interest" description="Disordered" evidence="1">
    <location>
        <begin position="994"/>
        <end position="1106"/>
    </location>
</feature>
<proteinExistence type="predicted"/>
<feature type="compositionally biased region" description="Basic and acidic residues" evidence="1">
    <location>
        <begin position="275"/>
        <end position="285"/>
    </location>
</feature>
<sequence length="1307" mass="149412">MIGHTSDKPVTQSAKTLLNHNHSSQPACCHKVGENISSTMPSERHDCASVWSNPADDFMFKQSKQGLNKNCVHFKIYKTDVPIIGKTSLGLEKGIPKKIQSTGAQKYSKKDYKQCYSLKHQPCAFSEKKYACGYSEDTKLQDYKHDSRSGSRIPDTPNSKLTKQKKVLIPTHNLAILPANCLLFHGRRFSRRPMTPRTPDDVVSSTQAWDNWQQTPEQVAAESPRTPCNSMKRLCREKINSSEYERHRRKCSAVVLPRIRYDGDTTSEDDDTSTEGERISEKAESQTEQELVEENLTDIALNRSKIGLRSPVSKMSSSFSIEKMTLKAIPVAEVKDLTENQNEYPWRDRKDRRHAKTSKLEAAQRIRKSDFVTFHRKRHDEEEYKYRMPHLDDNVRTMMNSTPFWTSRNRYKLKPPQSLESIRAHLVNKHSIDGYEDCFESGIISPSKDAEISTLLYGVHPQSPHKAKQSKSEKSKTSYRENMVASERIRQETHLNAFVRNSSDFCTPFCSNLHDAEFFHEHFQNNGVLDDEDTPNTFARISPKEVSPMDGSKRFERTFRDSQKKAEKEGCVDRSADGLDYQNRYVVAEKNLTDAYLIRSISQESECRENECNETVNHSTPRCSSPIYTMTKSDKISFPPLPKQNISVSALPRCSLRLKNDTLPKSLDPTNHTVLSYVNENPAARWSRENQEVEHHGSPSRLKTDLNSREKYVAAGNSLTLENNKSLPLNATEESILSSSNMNDSRTLSLLSDQKESNAQGCQGALDGETETDTLSFEIKQQKNANKGSELHAPLKRRTSQKYTIRKKSNVNFVIPNKIQSDGHKSCIKREKTRDSSSENSLNEQQNETSKAQKPPLRRRVRYKNLASNPEFVLFRSLEVTTVDNDSAANKTLNLTGELEAGLKVDDTQLTFLRGSQEVCQSFTPARLVRRHSKELNNHLVTRISELERLRGYSGPDAANLGLEEYHHEHCMRTQSRGVFSFLRQNNISPSYTAYNGYENTKQRPSRQTSWSRSVYSSNQDHFQEKRISHRNRNTKSQRRGPCREKAKPTSKSIASSLSRHADKTEVSFGDTESVYSPERISTPPLKHKGRSASCPGREPRLYHHPSCPEVQKRRSLSQHNQRALLQALEKPALDSKQSEAMKARLAFNNMRLIHNARQGAFSKFYFSRVSLSMSREGDTDDSPNILDNEKNAECYENRPASEVPRFLSHPRTEFISGVLIEQRFEDRRVKHHSIFSSLMTPHELSPTTQTQKETSMTDGNEVMLKGNSCRLQPARMRYIPPPIDYPHLIMKPRYVKLCVIVSKYHL</sequence>
<name>A0AAV4IM12_9GAST</name>
<feature type="compositionally biased region" description="Acidic residues" evidence="1">
    <location>
        <begin position="265"/>
        <end position="274"/>
    </location>
</feature>
<feature type="compositionally biased region" description="Basic and acidic residues" evidence="1">
    <location>
        <begin position="824"/>
        <end position="837"/>
    </location>
</feature>
<feature type="region of interest" description="Disordered" evidence="1">
    <location>
        <begin position="143"/>
        <end position="162"/>
    </location>
</feature>